<feature type="chain" id="PRO_5045094093" description="Lipoprotein" evidence="1">
    <location>
        <begin position="28"/>
        <end position="280"/>
    </location>
</feature>
<accession>A0ABT7LED3</accession>
<dbReference type="RefSeq" id="WP_285981329.1">
    <property type="nucleotide sequence ID" value="NZ_JASVDS010000001.1"/>
</dbReference>
<gene>
    <name evidence="2" type="ORF">QRD43_04795</name>
</gene>
<evidence type="ECO:0000256" key="1">
    <source>
        <dbReference type="SAM" id="SignalP"/>
    </source>
</evidence>
<proteinExistence type="predicted"/>
<dbReference type="EMBL" id="JASVDS010000001">
    <property type="protein sequence ID" value="MDL5031218.1"/>
    <property type="molecule type" value="Genomic_DNA"/>
</dbReference>
<evidence type="ECO:0000313" key="3">
    <source>
        <dbReference type="Proteomes" id="UP001238603"/>
    </source>
</evidence>
<evidence type="ECO:0000313" key="2">
    <source>
        <dbReference type="EMBL" id="MDL5031218.1"/>
    </source>
</evidence>
<organism evidence="2 3">
    <name type="scientific">Roseateles subflavus</name>
    <dbReference type="NCBI Taxonomy" id="3053353"/>
    <lineage>
        <taxon>Bacteria</taxon>
        <taxon>Pseudomonadati</taxon>
        <taxon>Pseudomonadota</taxon>
        <taxon>Betaproteobacteria</taxon>
        <taxon>Burkholderiales</taxon>
        <taxon>Sphaerotilaceae</taxon>
        <taxon>Roseateles</taxon>
    </lineage>
</organism>
<evidence type="ECO:0008006" key="4">
    <source>
        <dbReference type="Google" id="ProtNLM"/>
    </source>
</evidence>
<sequence>MRKRRGRRPQALLTTLLTALLPARLMAADAPPAETPSTLQRVEVGGESSAAREQKTVAQLLAIRKSFEKHRKLAPQAELRIRLYPRHDDADLERLSLSLRAEGLHRPVPLDEQQRFEIDPAWAALPADTVLRSGLRDGRLAWHPDVRTPGLPPNTRRLGDLRLECHADLVGTSHLARGIVTPSYLALAALTDVCSRYDVYGHYADVPVFSITLVDGTRRKQLPYVHLHGSVTGQSHPLHALLDWPYRLRDRFYWLPLSDASWSDDTRVVLEPMDSAKEPS</sequence>
<keyword evidence="1" id="KW-0732">Signal</keyword>
<keyword evidence="3" id="KW-1185">Reference proteome</keyword>
<comment type="caution">
    <text evidence="2">The sequence shown here is derived from an EMBL/GenBank/DDBJ whole genome shotgun (WGS) entry which is preliminary data.</text>
</comment>
<dbReference type="Proteomes" id="UP001238603">
    <property type="component" value="Unassembled WGS sequence"/>
</dbReference>
<feature type="signal peptide" evidence="1">
    <location>
        <begin position="1"/>
        <end position="27"/>
    </location>
</feature>
<reference evidence="2 3" key="1">
    <citation type="submission" date="2023-06" db="EMBL/GenBank/DDBJ databases">
        <title>Pelomonas sp. APW6 16S ribosomal RNA gene genome sequencing and assembly.</title>
        <authorList>
            <person name="Woo H."/>
        </authorList>
    </citation>
    <scope>NUCLEOTIDE SEQUENCE [LARGE SCALE GENOMIC DNA]</scope>
    <source>
        <strain evidence="2 3">APW6</strain>
    </source>
</reference>
<name>A0ABT7LED3_9BURK</name>
<protein>
    <recommendedName>
        <fullName evidence="4">Lipoprotein</fullName>
    </recommendedName>
</protein>